<reference evidence="1 2" key="1">
    <citation type="journal article" date="2017" name="Front. Microbiol.">
        <title>New Insights into the Diversity of the Genus Faecalibacterium.</title>
        <authorList>
            <person name="Benevides L."/>
            <person name="Burman S."/>
            <person name="Martin R."/>
            <person name="Robert V."/>
            <person name="Thomas M."/>
            <person name="Miquel S."/>
            <person name="Chain F."/>
            <person name="Sokol H."/>
            <person name="Bermudez-Humaran L.G."/>
            <person name="Morrison M."/>
            <person name="Langella P."/>
            <person name="Azevedo V.A."/>
            <person name="Chatel J.M."/>
            <person name="Soares S."/>
        </authorList>
    </citation>
    <scope>NUCLEOTIDE SEQUENCE [LARGE SCALE GENOMIC DNA]</scope>
    <source>
        <strain evidence="2">CNCM I-4540</strain>
    </source>
</reference>
<keyword evidence="2" id="KW-1185">Reference proteome</keyword>
<accession>A0A2A6Z983</accession>
<proteinExistence type="predicted"/>
<evidence type="ECO:0000313" key="2">
    <source>
        <dbReference type="Proteomes" id="UP000220752"/>
    </source>
</evidence>
<dbReference type="EMBL" id="NMTQ01000036">
    <property type="protein sequence ID" value="PDX57918.1"/>
    <property type="molecule type" value="Genomic_DNA"/>
</dbReference>
<gene>
    <name evidence="1" type="ORF">CGS46_11145</name>
</gene>
<name>A0A2A6Z983_9FIRM</name>
<dbReference type="AlphaFoldDB" id="A0A2A6Z983"/>
<sequence length="154" mass="17476">MMQLFHWAAAALLLLCGWLTGSAFQVRTEQHILQLQRTVELLQRIRQEIAYRRLDLEQLQRCLVQEKLLESDEAQKLQEIPAPERFDDAERLCFEQCFAGLGQSEAAQECERLDYYSARFEAFLHQAQQKAASGQGLPCRLGLAAGAVAALILL</sequence>
<evidence type="ECO:0008006" key="3">
    <source>
        <dbReference type="Google" id="ProtNLM"/>
    </source>
</evidence>
<organism evidence="1 2">
    <name type="scientific">Faecalibacterium langellae</name>
    <dbReference type="NCBI Taxonomy" id="3435293"/>
    <lineage>
        <taxon>Bacteria</taxon>
        <taxon>Bacillati</taxon>
        <taxon>Bacillota</taxon>
        <taxon>Clostridia</taxon>
        <taxon>Eubacteriales</taxon>
        <taxon>Oscillospiraceae</taxon>
        <taxon>Faecalibacterium</taxon>
    </lineage>
</organism>
<dbReference type="Proteomes" id="UP000220752">
    <property type="component" value="Unassembled WGS sequence"/>
</dbReference>
<protein>
    <recommendedName>
        <fullName evidence="3">Stage III sporulation protein AB</fullName>
    </recommendedName>
</protein>
<comment type="caution">
    <text evidence="1">The sequence shown here is derived from an EMBL/GenBank/DDBJ whole genome shotgun (WGS) entry which is preliminary data.</text>
</comment>
<evidence type="ECO:0000313" key="1">
    <source>
        <dbReference type="EMBL" id="PDX57918.1"/>
    </source>
</evidence>